<proteinExistence type="predicted"/>
<dbReference type="EMBL" id="BRYB01006427">
    <property type="protein sequence ID" value="GMI57332.1"/>
    <property type="molecule type" value="Genomic_DNA"/>
</dbReference>
<evidence type="ECO:0000256" key="1">
    <source>
        <dbReference type="SAM" id="MobiDB-lite"/>
    </source>
</evidence>
<name>A0ABQ6ND48_9STRA</name>
<feature type="region of interest" description="Disordered" evidence="1">
    <location>
        <begin position="305"/>
        <end position="351"/>
    </location>
</feature>
<sequence>MSTDKSSSSLGSTMPAHSSSVARGQRIPLKRSIESAFQTMVIMSSGEHNIHGDQGECPFGTLPPKFAKFYSSPVVLHFVNALLLYVLADLSRGPSTPSKPSSRSGNRSSPVLPVAGSPEFRPPSVEGSPRSPTPTSSTPAPGPSARADSASPQLPEVAATATMNTSRTMGASRTSLSSVRLSSVRLSSVLAPGASSAPNDPAVQHALHLVSQGYARLLLLCSNYESSLSDQSFFECLYFFSALSVKMSLANAADDERVDALVGGLFRAGFWQASTRPMQQQREQERKSMTYQKGKHPRDVAFVDLDGGHVNSKAGGSPRAASHSSPRASAPPSKKGGRTPVRKSRYKSALPVDAPVEQHEARASLVSSLVIQNISAAAELRSWVTGGERNGELKRNKRGVVNARDNSWAVGTLVGPQGEKLPKEKASPRAGMVAAATPPKKKGVLS</sequence>
<evidence type="ECO:0000313" key="2">
    <source>
        <dbReference type="EMBL" id="GMI57332.1"/>
    </source>
</evidence>
<feature type="region of interest" description="Disordered" evidence="1">
    <location>
        <begin position="1"/>
        <end position="25"/>
    </location>
</feature>
<protein>
    <submittedName>
        <fullName evidence="2">Uncharacterized protein</fullName>
    </submittedName>
</protein>
<feature type="compositionally biased region" description="Low complexity" evidence="1">
    <location>
        <begin position="98"/>
        <end position="110"/>
    </location>
</feature>
<gene>
    <name evidence="2" type="ORF">TeGR_g1490</name>
</gene>
<organism evidence="2 3">
    <name type="scientific">Tetraparma gracilis</name>
    <dbReference type="NCBI Taxonomy" id="2962635"/>
    <lineage>
        <taxon>Eukaryota</taxon>
        <taxon>Sar</taxon>
        <taxon>Stramenopiles</taxon>
        <taxon>Ochrophyta</taxon>
        <taxon>Bolidophyceae</taxon>
        <taxon>Parmales</taxon>
        <taxon>Triparmaceae</taxon>
        <taxon>Tetraparma</taxon>
    </lineage>
</organism>
<accession>A0ABQ6ND48</accession>
<feature type="compositionally biased region" description="Basic residues" evidence="1">
    <location>
        <begin position="335"/>
        <end position="346"/>
    </location>
</feature>
<dbReference type="Proteomes" id="UP001165060">
    <property type="component" value="Unassembled WGS sequence"/>
</dbReference>
<keyword evidence="3" id="KW-1185">Reference proteome</keyword>
<feature type="compositionally biased region" description="Low complexity" evidence="1">
    <location>
        <begin position="127"/>
        <end position="147"/>
    </location>
</feature>
<feature type="compositionally biased region" description="Low complexity" evidence="1">
    <location>
        <begin position="1"/>
        <end position="12"/>
    </location>
</feature>
<feature type="region of interest" description="Disordered" evidence="1">
    <location>
        <begin position="413"/>
        <end position="446"/>
    </location>
</feature>
<feature type="compositionally biased region" description="Low complexity" evidence="1">
    <location>
        <begin position="317"/>
        <end position="333"/>
    </location>
</feature>
<comment type="caution">
    <text evidence="2">The sequence shown here is derived from an EMBL/GenBank/DDBJ whole genome shotgun (WGS) entry which is preliminary data.</text>
</comment>
<feature type="region of interest" description="Disordered" evidence="1">
    <location>
        <begin position="92"/>
        <end position="154"/>
    </location>
</feature>
<evidence type="ECO:0000313" key="3">
    <source>
        <dbReference type="Proteomes" id="UP001165060"/>
    </source>
</evidence>
<reference evidence="2 3" key="1">
    <citation type="journal article" date="2023" name="Commun. Biol.">
        <title>Genome analysis of Parmales, the sister group of diatoms, reveals the evolutionary specialization of diatoms from phago-mixotrophs to photoautotrophs.</title>
        <authorList>
            <person name="Ban H."/>
            <person name="Sato S."/>
            <person name="Yoshikawa S."/>
            <person name="Yamada K."/>
            <person name="Nakamura Y."/>
            <person name="Ichinomiya M."/>
            <person name="Sato N."/>
            <person name="Blanc-Mathieu R."/>
            <person name="Endo H."/>
            <person name="Kuwata A."/>
            <person name="Ogata H."/>
        </authorList>
    </citation>
    <scope>NUCLEOTIDE SEQUENCE [LARGE SCALE GENOMIC DNA]</scope>
</reference>